<keyword evidence="3 5" id="KW-1133">Transmembrane helix</keyword>
<feature type="transmembrane region" description="Helical" evidence="5">
    <location>
        <begin position="101"/>
        <end position="120"/>
    </location>
</feature>
<feature type="transmembrane region" description="Helical" evidence="5">
    <location>
        <begin position="156"/>
        <end position="174"/>
    </location>
</feature>
<organism evidence="7">
    <name type="scientific">freshwater metagenome</name>
    <dbReference type="NCBI Taxonomy" id="449393"/>
    <lineage>
        <taxon>unclassified sequences</taxon>
        <taxon>metagenomes</taxon>
        <taxon>ecological metagenomes</taxon>
    </lineage>
</organism>
<evidence type="ECO:0000256" key="2">
    <source>
        <dbReference type="ARBA" id="ARBA00022692"/>
    </source>
</evidence>
<feature type="domain" description="Integral membrane bound transporter" evidence="6">
    <location>
        <begin position="222"/>
        <end position="349"/>
    </location>
</feature>
<evidence type="ECO:0000256" key="5">
    <source>
        <dbReference type="SAM" id="Phobius"/>
    </source>
</evidence>
<name>A0A6J6VXL3_9ZZZZ</name>
<evidence type="ECO:0000256" key="4">
    <source>
        <dbReference type="ARBA" id="ARBA00023136"/>
    </source>
</evidence>
<feature type="transmembrane region" description="Helical" evidence="5">
    <location>
        <begin position="209"/>
        <end position="230"/>
    </location>
</feature>
<feature type="transmembrane region" description="Helical" evidence="5">
    <location>
        <begin position="337"/>
        <end position="354"/>
    </location>
</feature>
<protein>
    <submittedName>
        <fullName evidence="7">Unannotated protein</fullName>
    </submittedName>
</protein>
<evidence type="ECO:0000256" key="3">
    <source>
        <dbReference type="ARBA" id="ARBA00022989"/>
    </source>
</evidence>
<keyword evidence="2 5" id="KW-0812">Transmembrane</keyword>
<evidence type="ECO:0000256" key="1">
    <source>
        <dbReference type="ARBA" id="ARBA00004141"/>
    </source>
</evidence>
<keyword evidence="4 5" id="KW-0472">Membrane</keyword>
<dbReference type="GO" id="GO:0016020">
    <property type="term" value="C:membrane"/>
    <property type="evidence" value="ECO:0007669"/>
    <property type="project" value="UniProtKB-SubCell"/>
</dbReference>
<reference evidence="7" key="1">
    <citation type="submission" date="2020-05" db="EMBL/GenBank/DDBJ databases">
        <authorList>
            <person name="Chiriac C."/>
            <person name="Salcher M."/>
            <person name="Ghai R."/>
            <person name="Kavagutti S V."/>
        </authorList>
    </citation>
    <scope>NUCLEOTIDE SEQUENCE</scope>
</reference>
<dbReference type="EMBL" id="CAEZZX010000055">
    <property type="protein sequence ID" value="CAB4775468.1"/>
    <property type="molecule type" value="Genomic_DNA"/>
</dbReference>
<feature type="transmembrane region" description="Helical" evidence="5">
    <location>
        <begin position="23"/>
        <end position="42"/>
    </location>
</feature>
<feature type="transmembrane region" description="Helical" evidence="5">
    <location>
        <begin position="261"/>
        <end position="281"/>
    </location>
</feature>
<accession>A0A6J6VXL3</accession>
<feature type="transmembrane region" description="Helical" evidence="5">
    <location>
        <begin position="127"/>
        <end position="144"/>
    </location>
</feature>
<proteinExistence type="predicted"/>
<evidence type="ECO:0000259" key="6">
    <source>
        <dbReference type="Pfam" id="PF13515"/>
    </source>
</evidence>
<dbReference type="AlphaFoldDB" id="A0A6J6VXL3"/>
<feature type="transmembrane region" description="Helical" evidence="5">
    <location>
        <begin position="77"/>
        <end position="95"/>
    </location>
</feature>
<sequence length="363" mass="39064">MNNGFASASRAVGREVIKIERELVHFFYPVVAGITVLVAVVVCDKLESPQLAIPFAIGATLTPLASTREPSPRRTFTYLWALVWITLSVLLGSLLSRDAFAFAIIGIVVSGLYGCACGLVGRISANARVIGVLSLVFFAIYLGSPETRLGALESTAMVAFGGFLQIGVLTLLSLRREPLSTWAISTVGPSALQRLRDGLSWNDRYVRHALRLGAAMATATALALFLAHTFSWPHQYWLPMTIAWILLPDAHATTTKTASRILGTFIGVGFIALMVGVVLGAEPSLRQSAVIAGFGAFLMLAFIFANYTVTTTGITIFAMTIFTLVDDPLNSTLPYRLALTVMAGAIALTFAQFWRDESVPTQV</sequence>
<gene>
    <name evidence="7" type="ORF">UFOPK2938_00385</name>
</gene>
<evidence type="ECO:0000313" key="7">
    <source>
        <dbReference type="EMBL" id="CAB4775468.1"/>
    </source>
</evidence>
<dbReference type="Pfam" id="PF13515">
    <property type="entry name" value="FUSC_2"/>
    <property type="match status" value="1"/>
</dbReference>
<dbReference type="InterPro" id="IPR049453">
    <property type="entry name" value="Memb_transporter_dom"/>
</dbReference>
<comment type="subcellular location">
    <subcellularLocation>
        <location evidence="1">Membrane</location>
        <topology evidence="1">Multi-pass membrane protein</topology>
    </subcellularLocation>
</comment>
<feature type="transmembrane region" description="Helical" evidence="5">
    <location>
        <begin position="293"/>
        <end position="325"/>
    </location>
</feature>